<dbReference type="InterPro" id="IPR017871">
    <property type="entry name" value="ABC_transporter-like_CS"/>
</dbReference>
<evidence type="ECO:0000313" key="7">
    <source>
        <dbReference type="EMBL" id="REH37923.1"/>
    </source>
</evidence>
<dbReference type="Pfam" id="PF00005">
    <property type="entry name" value="ABC_tran"/>
    <property type="match status" value="1"/>
</dbReference>
<comment type="caution">
    <text evidence="7">The sequence shown here is derived from an EMBL/GenBank/DDBJ whole genome shotgun (WGS) entry which is preliminary data.</text>
</comment>
<dbReference type="SMART" id="SM00382">
    <property type="entry name" value="AAA"/>
    <property type="match status" value="1"/>
</dbReference>
<dbReference type="OrthoDB" id="5292475at2"/>
<dbReference type="AlphaFoldDB" id="A0A3E0H4V5"/>
<proteinExistence type="predicted"/>
<evidence type="ECO:0000256" key="2">
    <source>
        <dbReference type="ARBA" id="ARBA00022741"/>
    </source>
</evidence>
<dbReference type="RefSeq" id="WP_116208514.1">
    <property type="nucleotide sequence ID" value="NZ_QUNR01000003.1"/>
</dbReference>
<evidence type="ECO:0000256" key="5">
    <source>
        <dbReference type="ARBA" id="ARBA00037066"/>
    </source>
</evidence>
<gene>
    <name evidence="7" type="ORF">DFR26_1707</name>
</gene>
<dbReference type="SUPFAM" id="SSF52540">
    <property type="entry name" value="P-loop containing nucleoside triphosphate hydrolases"/>
    <property type="match status" value="1"/>
</dbReference>
<evidence type="ECO:0000313" key="8">
    <source>
        <dbReference type="Proteomes" id="UP000256774"/>
    </source>
</evidence>
<name>A0A3E0H4V5_9GAMM</name>
<dbReference type="EMBL" id="QUNR01000003">
    <property type="protein sequence ID" value="REH37923.1"/>
    <property type="molecule type" value="Genomic_DNA"/>
</dbReference>
<sequence>MSALIVSAQQLYVARDTPVLTLPELVFRAGECWAILGANGAGKSTLLRHLSGIDPDQAAANVCAQWHGEALPSWNSRRWAQQRSVLPQHHHLMAALSVAAIVRMAAYPWGGAHPRLADCLDAIIAEWDIAALMTRRWPTLSGGEQQRVMLARSALQLRLAESDQPRLWLLDEPLAALDWPHQQRVFHACQDAAQQGATVLASVHDMNAPSAFASHALVMGQGRVLWAGPVHHDGYVAALEVAFALTLTRLSHPEHTHGWLVPLRP</sequence>
<keyword evidence="1" id="KW-0813">Transport</keyword>
<keyword evidence="3 7" id="KW-0067">ATP-binding</keyword>
<accession>A0A3E0H4V5</accession>
<keyword evidence="8" id="KW-1185">Reference proteome</keyword>
<keyword evidence="4" id="KW-1278">Translocase</keyword>
<keyword evidence="2" id="KW-0547">Nucleotide-binding</keyword>
<evidence type="ECO:0000256" key="1">
    <source>
        <dbReference type="ARBA" id="ARBA00022448"/>
    </source>
</evidence>
<dbReference type="Proteomes" id="UP000256774">
    <property type="component" value="Unassembled WGS sequence"/>
</dbReference>
<evidence type="ECO:0000259" key="6">
    <source>
        <dbReference type="PROSITE" id="PS50893"/>
    </source>
</evidence>
<dbReference type="InterPro" id="IPR003439">
    <property type="entry name" value="ABC_transporter-like_ATP-bd"/>
</dbReference>
<dbReference type="PROSITE" id="PS50893">
    <property type="entry name" value="ABC_TRANSPORTER_2"/>
    <property type="match status" value="1"/>
</dbReference>
<protein>
    <submittedName>
        <fullName evidence="7">Iron complex transport system ATP-binding protein</fullName>
    </submittedName>
</protein>
<dbReference type="PROSITE" id="PS00211">
    <property type="entry name" value="ABC_TRANSPORTER_1"/>
    <property type="match status" value="1"/>
</dbReference>
<comment type="function">
    <text evidence="5">Part of the ABC transporter complex HmuTUV involved in hemin import. Responsible for energy coupling to the transport system.</text>
</comment>
<dbReference type="PANTHER" id="PTHR42794">
    <property type="entry name" value="HEMIN IMPORT ATP-BINDING PROTEIN HMUV"/>
    <property type="match status" value="1"/>
</dbReference>
<dbReference type="GO" id="GO:0016887">
    <property type="term" value="F:ATP hydrolysis activity"/>
    <property type="evidence" value="ECO:0007669"/>
    <property type="project" value="InterPro"/>
</dbReference>
<feature type="domain" description="ABC transporter" evidence="6">
    <location>
        <begin position="5"/>
        <end position="246"/>
    </location>
</feature>
<dbReference type="Gene3D" id="3.40.50.300">
    <property type="entry name" value="P-loop containing nucleotide triphosphate hydrolases"/>
    <property type="match status" value="1"/>
</dbReference>
<dbReference type="InterPro" id="IPR027417">
    <property type="entry name" value="P-loop_NTPase"/>
</dbReference>
<organism evidence="7 8">
    <name type="scientific">Paraperlucidibaca baekdonensis</name>
    <dbReference type="NCBI Taxonomy" id="748120"/>
    <lineage>
        <taxon>Bacteria</taxon>
        <taxon>Pseudomonadati</taxon>
        <taxon>Pseudomonadota</taxon>
        <taxon>Gammaproteobacteria</taxon>
        <taxon>Moraxellales</taxon>
        <taxon>Moraxellaceae</taxon>
        <taxon>Paraperlucidibaca</taxon>
    </lineage>
</organism>
<dbReference type="InterPro" id="IPR003593">
    <property type="entry name" value="AAA+_ATPase"/>
</dbReference>
<dbReference type="PANTHER" id="PTHR42794:SF1">
    <property type="entry name" value="HEMIN IMPORT ATP-BINDING PROTEIN HMUV"/>
    <property type="match status" value="1"/>
</dbReference>
<evidence type="ECO:0000256" key="3">
    <source>
        <dbReference type="ARBA" id="ARBA00022840"/>
    </source>
</evidence>
<evidence type="ECO:0000256" key="4">
    <source>
        <dbReference type="ARBA" id="ARBA00022967"/>
    </source>
</evidence>
<reference evidence="7 8" key="1">
    <citation type="submission" date="2018-08" db="EMBL/GenBank/DDBJ databases">
        <title>Genomic Encyclopedia of Type Strains, Phase IV (KMG-IV): sequencing the most valuable type-strain genomes for metagenomic binning, comparative biology and taxonomic classification.</title>
        <authorList>
            <person name="Goeker M."/>
        </authorList>
    </citation>
    <scope>NUCLEOTIDE SEQUENCE [LARGE SCALE GENOMIC DNA]</scope>
    <source>
        <strain evidence="7 8">DSM 26022</strain>
    </source>
</reference>
<dbReference type="GO" id="GO:0005524">
    <property type="term" value="F:ATP binding"/>
    <property type="evidence" value="ECO:0007669"/>
    <property type="project" value="UniProtKB-KW"/>
</dbReference>